<evidence type="ECO:0000256" key="3">
    <source>
        <dbReference type="PIRSR" id="PIRSR620019-2"/>
    </source>
</evidence>
<reference evidence="6" key="1">
    <citation type="submission" date="2016-10" db="EMBL/GenBank/DDBJ databases">
        <authorList>
            <person name="Varghese N."/>
            <person name="Submissions S."/>
        </authorList>
    </citation>
    <scope>NUCLEOTIDE SEQUENCE [LARGE SCALE GENOMIC DNA]</scope>
    <source>
        <strain evidence="6">DSM 17072</strain>
    </source>
</reference>
<feature type="active site" description="Proton acceptor" evidence="2">
    <location>
        <position position="123"/>
    </location>
</feature>
<dbReference type="AlphaFoldDB" id="A0A1H0XMM2"/>
<accession>A0A1H0XMM2</accession>
<protein>
    <submittedName>
        <fullName evidence="5">Acetyltransferase EpsM</fullName>
    </submittedName>
</protein>
<feature type="domain" description="PglD N-terminal" evidence="4">
    <location>
        <begin position="2"/>
        <end position="69"/>
    </location>
</feature>
<dbReference type="PANTHER" id="PTHR43300">
    <property type="entry name" value="ACETYLTRANSFERASE"/>
    <property type="match status" value="1"/>
</dbReference>
<comment type="similarity">
    <text evidence="1">Belongs to the transferase hexapeptide repeat family.</text>
</comment>
<dbReference type="STRING" id="311333.SAMN05421664_0049"/>
<dbReference type="InterPro" id="IPR011004">
    <property type="entry name" value="Trimer_LpxA-like_sf"/>
</dbReference>
<sequence length="200" mass="21454">MYLYGASGHGKVVAEVAEESGYDIEAYIDENLSKEKVLSYPVLHEVPQHDIEILISIGNNRIRKRIVEQNESFSYVTLVHPKAVISKRVKIGEGTIVMAGVTINAVVRVGKHCIVNTNASIDHDCVLEDYVHISPNAALGGNVYVGEGTHVGIGVSVIQGIRIGRWCTIGAGAVIISDVPDGCTVVGNPGKIIKSRSLKI</sequence>
<evidence type="ECO:0000313" key="6">
    <source>
        <dbReference type="Proteomes" id="UP000199627"/>
    </source>
</evidence>
<proteinExistence type="inferred from homology"/>
<feature type="binding site" evidence="3">
    <location>
        <begin position="7"/>
        <end position="9"/>
    </location>
    <ligand>
        <name>substrate</name>
    </ligand>
</feature>
<dbReference type="Gene3D" id="3.40.50.20">
    <property type="match status" value="1"/>
</dbReference>
<dbReference type="InterPro" id="IPR020019">
    <property type="entry name" value="AcTrfase_PglD-like"/>
</dbReference>
<keyword evidence="6" id="KW-1185">Reference proteome</keyword>
<organism evidence="5 6">
    <name type="scientific">Chryseobacterium soldanellicola</name>
    <dbReference type="NCBI Taxonomy" id="311333"/>
    <lineage>
        <taxon>Bacteria</taxon>
        <taxon>Pseudomonadati</taxon>
        <taxon>Bacteroidota</taxon>
        <taxon>Flavobacteriia</taxon>
        <taxon>Flavobacteriales</taxon>
        <taxon>Weeksellaceae</taxon>
        <taxon>Chryseobacterium group</taxon>
        <taxon>Chryseobacterium</taxon>
    </lineage>
</organism>
<evidence type="ECO:0000256" key="1">
    <source>
        <dbReference type="ARBA" id="ARBA00007274"/>
    </source>
</evidence>
<name>A0A1H0XMM2_9FLAO</name>
<dbReference type="PANTHER" id="PTHR43300:SF7">
    <property type="entry name" value="UDP-N-ACETYLBACILLOSAMINE N-ACETYLTRANSFERASE"/>
    <property type="match status" value="1"/>
</dbReference>
<dbReference type="Gene3D" id="2.160.10.10">
    <property type="entry name" value="Hexapeptide repeat proteins"/>
    <property type="match status" value="1"/>
</dbReference>
<dbReference type="GO" id="GO:0016740">
    <property type="term" value="F:transferase activity"/>
    <property type="evidence" value="ECO:0007669"/>
    <property type="project" value="UniProtKB-KW"/>
</dbReference>
<dbReference type="InterPro" id="IPR050179">
    <property type="entry name" value="Trans_hexapeptide_repeat"/>
</dbReference>
<feature type="binding site" evidence="3">
    <location>
        <position position="153"/>
    </location>
    <ligand>
        <name>acetyl-CoA</name>
        <dbReference type="ChEBI" id="CHEBI:57288"/>
    </ligand>
</feature>
<feature type="site" description="Increases basicity of active site His" evidence="2">
    <location>
        <position position="124"/>
    </location>
</feature>
<evidence type="ECO:0000313" key="5">
    <source>
        <dbReference type="EMBL" id="SDQ04134.1"/>
    </source>
</evidence>
<evidence type="ECO:0000259" key="4">
    <source>
        <dbReference type="Pfam" id="PF17836"/>
    </source>
</evidence>
<feature type="binding site" evidence="3">
    <location>
        <position position="132"/>
    </location>
    <ligand>
        <name>acetyl-CoA</name>
        <dbReference type="ChEBI" id="CHEBI:57288"/>
    </ligand>
</feature>
<dbReference type="NCBIfam" id="TIGR03570">
    <property type="entry name" value="NeuD_NnaD"/>
    <property type="match status" value="1"/>
</dbReference>
<dbReference type="Pfam" id="PF17836">
    <property type="entry name" value="PglD_N"/>
    <property type="match status" value="1"/>
</dbReference>
<dbReference type="InterPro" id="IPR041561">
    <property type="entry name" value="PglD_N"/>
</dbReference>
<keyword evidence="5" id="KW-0808">Transferase</keyword>
<dbReference type="OrthoDB" id="9794407at2"/>
<dbReference type="Proteomes" id="UP000199627">
    <property type="component" value="Unassembled WGS sequence"/>
</dbReference>
<dbReference type="CDD" id="cd03360">
    <property type="entry name" value="LbH_AT_putative"/>
    <property type="match status" value="1"/>
</dbReference>
<gene>
    <name evidence="5" type="ORF">SAMN05421664_0049</name>
</gene>
<evidence type="ECO:0000256" key="2">
    <source>
        <dbReference type="PIRSR" id="PIRSR620019-1"/>
    </source>
</evidence>
<dbReference type="RefSeq" id="WP_089752522.1">
    <property type="nucleotide sequence ID" value="NZ_FNKL01000001.1"/>
</dbReference>
<dbReference type="EMBL" id="FNKL01000001">
    <property type="protein sequence ID" value="SDQ04134.1"/>
    <property type="molecule type" value="Genomic_DNA"/>
</dbReference>
<dbReference type="SUPFAM" id="SSF51161">
    <property type="entry name" value="Trimeric LpxA-like enzymes"/>
    <property type="match status" value="1"/>
</dbReference>
<feature type="binding site" evidence="3">
    <location>
        <position position="58"/>
    </location>
    <ligand>
        <name>substrate</name>
    </ligand>
</feature>